<proteinExistence type="predicted"/>
<reference evidence="1" key="1">
    <citation type="journal article" date="2014" name="Genome Biol. Evol.">
        <title>Pangenome evidence for extensive interdomain horizontal transfer affecting lineage core and shell genes in uncultured planktonic thaumarchaeota and euryarchaeota.</title>
        <authorList>
            <person name="Deschamps P."/>
            <person name="Zivanovic Y."/>
            <person name="Moreira D."/>
            <person name="Rodriguez-Valera F."/>
            <person name="Lopez-Garcia P."/>
        </authorList>
    </citation>
    <scope>NUCLEOTIDE SEQUENCE</scope>
</reference>
<evidence type="ECO:0008006" key="2">
    <source>
        <dbReference type="Google" id="ProtNLM"/>
    </source>
</evidence>
<dbReference type="AlphaFoldDB" id="A0A075I1N8"/>
<evidence type="ECO:0000313" key="1">
    <source>
        <dbReference type="EMBL" id="AIF20767.1"/>
    </source>
</evidence>
<name>A0A075I1N8_9ARCH</name>
<dbReference type="EMBL" id="KF901175">
    <property type="protein sequence ID" value="AIF20767.1"/>
    <property type="molecule type" value="Genomic_DNA"/>
</dbReference>
<organism evidence="1">
    <name type="scientific">uncultured marine thaumarchaeote KM3_94_B01</name>
    <dbReference type="NCBI Taxonomy" id="1456346"/>
    <lineage>
        <taxon>Archaea</taxon>
        <taxon>Nitrososphaerota</taxon>
        <taxon>environmental samples</taxon>
    </lineage>
</organism>
<sequence length="193" mass="21738">MSPKSSKNIKLESLLEKNTLNMIFYNDSFVKAGFFAKIMSKWDTPIFYFDFDLLYSGYVTAEEILLPKNLTILSLDSDNLFENLKSVIDKTSKTKSLIVLDSLNGFLNLLEGKSDAARLVNSFVMLLASSAKDVKSCVIVGSLAKLNDENEWVLYNTGRHVLENDHMTKIQLTQTDNEIVAKIPDSDNLILEI</sequence>
<accession>A0A075I1N8</accession>
<protein>
    <recommendedName>
        <fullName evidence="2">KaiC-like domain-containing protein</fullName>
    </recommendedName>
</protein>